<dbReference type="PANTHER" id="PTHR13068:SF161">
    <property type="entry name" value="F19K23.4 PROTEIN-RELATED"/>
    <property type="match status" value="1"/>
</dbReference>
<dbReference type="EMBL" id="CACVBM020000093">
    <property type="protein sequence ID" value="CAA7014169.1"/>
    <property type="molecule type" value="Genomic_DNA"/>
</dbReference>
<dbReference type="Proteomes" id="UP000467841">
    <property type="component" value="Unassembled WGS sequence"/>
</dbReference>
<evidence type="ECO:0000313" key="6">
    <source>
        <dbReference type="EMBL" id="CAA7059476.1"/>
    </source>
</evidence>
<dbReference type="InterPro" id="IPR003690">
    <property type="entry name" value="MTERF"/>
</dbReference>
<keyword evidence="7" id="KW-1185">Reference proteome</keyword>
<dbReference type="OrthoDB" id="1111305at2759"/>
<accession>A0A6D2HHD7</accession>
<keyword evidence="2" id="KW-0806">Transcription termination</keyword>
<keyword evidence="3" id="KW-0809">Transit peptide</keyword>
<protein>
    <submittedName>
        <fullName evidence="4">Uncharacterized protein</fullName>
    </submittedName>
</protein>
<reference evidence="4 7" key="1">
    <citation type="submission" date="2020-01" db="EMBL/GenBank/DDBJ databases">
        <authorList>
            <person name="Mishra B."/>
        </authorList>
    </citation>
    <scope>NUCLEOTIDE SEQUENCE [LARGE SCALE GENOMIC DNA]</scope>
</reference>
<dbReference type="InterPro" id="IPR038538">
    <property type="entry name" value="MTERF_sf"/>
</dbReference>
<dbReference type="EMBL" id="CACVBM020001776">
    <property type="protein sequence ID" value="CAA7059476.1"/>
    <property type="molecule type" value="Genomic_DNA"/>
</dbReference>
<dbReference type="GO" id="GO:0005737">
    <property type="term" value="C:cytoplasm"/>
    <property type="evidence" value="ECO:0007669"/>
    <property type="project" value="UniProtKB-ARBA"/>
</dbReference>
<dbReference type="EMBL" id="CACVBM020001085">
    <property type="protein sequence ID" value="CAA7029850.1"/>
    <property type="molecule type" value="Genomic_DNA"/>
</dbReference>
<evidence type="ECO:0000256" key="2">
    <source>
        <dbReference type="ARBA" id="ARBA00022472"/>
    </source>
</evidence>
<dbReference type="Gene3D" id="1.25.70.10">
    <property type="entry name" value="Transcription termination factor 3, mitochondrial"/>
    <property type="match status" value="1"/>
</dbReference>
<dbReference type="PANTHER" id="PTHR13068">
    <property type="entry name" value="CGI-12 PROTEIN-RELATED"/>
    <property type="match status" value="1"/>
</dbReference>
<dbReference type="GO" id="GO:0003676">
    <property type="term" value="F:nucleic acid binding"/>
    <property type="evidence" value="ECO:0007669"/>
    <property type="project" value="InterPro"/>
</dbReference>
<dbReference type="GO" id="GO:0006353">
    <property type="term" value="P:DNA-templated transcription termination"/>
    <property type="evidence" value="ECO:0007669"/>
    <property type="project" value="UniProtKB-KW"/>
</dbReference>
<evidence type="ECO:0000313" key="5">
    <source>
        <dbReference type="EMBL" id="CAA7029850.1"/>
    </source>
</evidence>
<keyword evidence="2" id="KW-0804">Transcription</keyword>
<dbReference type="SMART" id="SM00733">
    <property type="entry name" value="Mterf"/>
    <property type="match status" value="2"/>
</dbReference>
<organism evidence="4 7">
    <name type="scientific">Microthlaspi erraticum</name>
    <dbReference type="NCBI Taxonomy" id="1685480"/>
    <lineage>
        <taxon>Eukaryota</taxon>
        <taxon>Viridiplantae</taxon>
        <taxon>Streptophyta</taxon>
        <taxon>Embryophyta</taxon>
        <taxon>Tracheophyta</taxon>
        <taxon>Spermatophyta</taxon>
        <taxon>Magnoliopsida</taxon>
        <taxon>eudicotyledons</taxon>
        <taxon>Gunneridae</taxon>
        <taxon>Pentapetalae</taxon>
        <taxon>rosids</taxon>
        <taxon>malvids</taxon>
        <taxon>Brassicales</taxon>
        <taxon>Brassicaceae</taxon>
        <taxon>Coluteocarpeae</taxon>
        <taxon>Microthlaspi</taxon>
    </lineage>
</organism>
<evidence type="ECO:0000256" key="1">
    <source>
        <dbReference type="ARBA" id="ARBA00007692"/>
    </source>
</evidence>
<dbReference type="AlphaFoldDB" id="A0A6D2HHD7"/>
<gene>
    <name evidence="4" type="ORF">MERR_LOCUS1403</name>
    <name evidence="5" type="ORF">MERR_LOCUS17085</name>
    <name evidence="6" type="ORF">MERR_LOCUS46712</name>
</gene>
<sequence>METFLGLGFTRDEFTMMVKRRPSCIGFSEETVKKKTEFLVKKMNWPLKSVASHPPVLGYSMEKRIVPRSNVIKALKSNGLLGKGGSELPSVSRAFGIIDEAFLNKYVKDHDDDKELVAELMAILPAIVSHRLAILLKGSVS</sequence>
<proteinExistence type="inferred from homology"/>
<comment type="similarity">
    <text evidence="1">Belongs to the mTERF family.</text>
</comment>
<keyword evidence="2" id="KW-0805">Transcription regulation</keyword>
<evidence type="ECO:0000313" key="7">
    <source>
        <dbReference type="Proteomes" id="UP000467841"/>
    </source>
</evidence>
<evidence type="ECO:0000313" key="4">
    <source>
        <dbReference type="EMBL" id="CAA7014169.1"/>
    </source>
</evidence>
<evidence type="ECO:0000256" key="3">
    <source>
        <dbReference type="ARBA" id="ARBA00022946"/>
    </source>
</evidence>
<dbReference type="Pfam" id="PF02536">
    <property type="entry name" value="mTERF"/>
    <property type="match status" value="1"/>
</dbReference>
<name>A0A6D2HHD7_9BRAS</name>